<dbReference type="InterPro" id="IPR053177">
    <property type="entry name" value="ADP-glucose_phosphorylase"/>
</dbReference>
<dbReference type="EMBL" id="MHKZ01000032">
    <property type="protein sequence ID" value="OGY99934.1"/>
    <property type="molecule type" value="Genomic_DNA"/>
</dbReference>
<protein>
    <recommendedName>
        <fullName evidence="2">DUF4921 domain-containing protein</fullName>
    </recommendedName>
</protein>
<comment type="caution">
    <text evidence="3">The sequence shown here is derived from an EMBL/GenBank/DDBJ whole genome shotgun (WGS) entry which is preliminary data.</text>
</comment>
<dbReference type="Proteomes" id="UP000176287">
    <property type="component" value="Unassembled WGS sequence"/>
</dbReference>
<accession>A0A1G2CEX5</accession>
<dbReference type="Pfam" id="PF16268">
    <property type="entry name" value="DUF4921"/>
    <property type="match status" value="1"/>
</dbReference>
<organism evidence="3 4">
    <name type="scientific">Candidatus Liptonbacteria bacterium RIFCSPLOWO2_01_FULL_45_15</name>
    <dbReference type="NCBI Taxonomy" id="1798649"/>
    <lineage>
        <taxon>Bacteria</taxon>
        <taxon>Candidatus Liptoniibacteriota</taxon>
    </lineage>
</organism>
<dbReference type="GO" id="GO:0008108">
    <property type="term" value="F:UDP-glucose:hexose-1-phosphate uridylyltransferase activity"/>
    <property type="evidence" value="ECO:0007669"/>
    <property type="project" value="InterPro"/>
</dbReference>
<evidence type="ECO:0000259" key="2">
    <source>
        <dbReference type="Pfam" id="PF16268"/>
    </source>
</evidence>
<dbReference type="SUPFAM" id="SSF54197">
    <property type="entry name" value="HIT-like"/>
    <property type="match status" value="2"/>
</dbReference>
<dbReference type="InterPro" id="IPR001937">
    <property type="entry name" value="GalP_UDPtransf1"/>
</dbReference>
<dbReference type="PIRSF" id="PIRSF000808">
    <property type="entry name" value="GalT"/>
    <property type="match status" value="1"/>
</dbReference>
<proteinExistence type="predicted"/>
<dbReference type="InterPro" id="IPR036265">
    <property type="entry name" value="HIT-like_sf"/>
</dbReference>
<dbReference type="PANTHER" id="PTHR42763:SF2">
    <property type="entry name" value="ADP-GLUCOSE PHOSPHORYLASE"/>
    <property type="match status" value="1"/>
</dbReference>
<name>A0A1G2CEX5_9BACT</name>
<dbReference type="PANTHER" id="PTHR42763">
    <property type="entry name" value="ADP-GLUCOSE PHOSPHORYLASE"/>
    <property type="match status" value="1"/>
</dbReference>
<dbReference type="GO" id="GO:0006012">
    <property type="term" value="P:galactose metabolic process"/>
    <property type="evidence" value="ECO:0007669"/>
    <property type="project" value="InterPro"/>
</dbReference>
<dbReference type="AlphaFoldDB" id="A0A1G2CEX5"/>
<dbReference type="GO" id="GO:0008270">
    <property type="term" value="F:zinc ion binding"/>
    <property type="evidence" value="ECO:0007669"/>
    <property type="project" value="InterPro"/>
</dbReference>
<evidence type="ECO:0000256" key="1">
    <source>
        <dbReference type="PIRSR" id="PIRSR000808-1"/>
    </source>
</evidence>
<dbReference type="STRING" id="1798649.A3B13_01980"/>
<sequence>MSELRQDLVSGDWIISATERTKRPHELLQKKKVRKPSSISNCPFEDMKKSGNWPPIALIPNEKSWRVAIIPNKYPALRHENDCAISFKTGPYEIVDGIGHHDLVITRDHRKNLAHLSEKEGLELFEVLQKRYRELKKDKCLAYTSTFFNWGEDAGASLYHPHCQMLTLPIIPPHIGHSLSGSSNYFKKHHRCVHCDIISFEERNKKRIIIRNKAVVAVAPFVSREPFQIKIFPRKHQPYFEKTSVADMKHIVSALQIVLRKMEKNLHDPDFNLFIHTSPLKNQSRYKHYHWHIEILPKISTIAGFELGTGVDINIVDPDAAAKILRK</sequence>
<dbReference type="InterPro" id="IPR032576">
    <property type="entry name" value="DUF4921"/>
</dbReference>
<evidence type="ECO:0000313" key="3">
    <source>
        <dbReference type="EMBL" id="OGY99934.1"/>
    </source>
</evidence>
<evidence type="ECO:0000313" key="4">
    <source>
        <dbReference type="Proteomes" id="UP000176287"/>
    </source>
</evidence>
<gene>
    <name evidence="3" type="ORF">A3B13_01980</name>
</gene>
<reference evidence="3 4" key="1">
    <citation type="journal article" date="2016" name="Nat. Commun.">
        <title>Thousands of microbial genomes shed light on interconnected biogeochemical processes in an aquifer system.</title>
        <authorList>
            <person name="Anantharaman K."/>
            <person name="Brown C.T."/>
            <person name="Hug L.A."/>
            <person name="Sharon I."/>
            <person name="Castelle C.J."/>
            <person name="Probst A.J."/>
            <person name="Thomas B.C."/>
            <person name="Singh A."/>
            <person name="Wilkins M.J."/>
            <person name="Karaoz U."/>
            <person name="Brodie E.L."/>
            <person name="Williams K.H."/>
            <person name="Hubbard S.S."/>
            <person name="Banfield J.F."/>
        </authorList>
    </citation>
    <scope>NUCLEOTIDE SEQUENCE [LARGE SCALE GENOMIC DNA]</scope>
</reference>
<feature type="domain" description="DUF4921" evidence="2">
    <location>
        <begin position="101"/>
        <end position="320"/>
    </location>
</feature>
<dbReference type="Gene3D" id="3.30.428.10">
    <property type="entry name" value="HIT-like"/>
    <property type="match status" value="2"/>
</dbReference>
<feature type="active site" description="Tele-UMP-histidine intermediate" evidence="1">
    <location>
        <position position="162"/>
    </location>
</feature>